<dbReference type="InterPro" id="IPR035986">
    <property type="entry name" value="PKD_dom_sf"/>
</dbReference>
<evidence type="ECO:0000313" key="1">
    <source>
        <dbReference type="EMBL" id="TCT13981.1"/>
    </source>
</evidence>
<name>A0A4V6NZT1_9FIRM</name>
<evidence type="ECO:0000313" key="2">
    <source>
        <dbReference type="Proteomes" id="UP000294902"/>
    </source>
</evidence>
<proteinExistence type="predicted"/>
<comment type="caution">
    <text evidence="1">The sequence shown here is derived from an EMBL/GenBank/DDBJ whole genome shotgun (WGS) entry which is preliminary data.</text>
</comment>
<gene>
    <name evidence="1" type="ORF">EDC18_10750</name>
</gene>
<reference evidence="1 2" key="1">
    <citation type="submission" date="2019-03" db="EMBL/GenBank/DDBJ databases">
        <title>Genomic Encyclopedia of Type Strains, Phase IV (KMG-IV): sequencing the most valuable type-strain genomes for metagenomic binning, comparative biology and taxonomic classification.</title>
        <authorList>
            <person name="Goeker M."/>
        </authorList>
    </citation>
    <scope>NUCLEOTIDE SEQUENCE [LARGE SCALE GENOMIC DNA]</scope>
    <source>
        <strain evidence="1 2">DSM 24629</strain>
    </source>
</reference>
<dbReference type="OrthoDB" id="174569at2"/>
<protein>
    <recommendedName>
        <fullName evidence="3">PKD domain-containing protein</fullName>
    </recommendedName>
</protein>
<dbReference type="RefSeq" id="WP_132252833.1">
    <property type="nucleotide sequence ID" value="NZ_SMAL01000007.1"/>
</dbReference>
<keyword evidence="2" id="KW-1185">Reference proteome</keyword>
<dbReference type="EMBL" id="SMAL01000007">
    <property type="protein sequence ID" value="TCT13981.1"/>
    <property type="molecule type" value="Genomic_DNA"/>
</dbReference>
<dbReference type="InterPro" id="IPR013783">
    <property type="entry name" value="Ig-like_fold"/>
</dbReference>
<dbReference type="SUPFAM" id="SSF49299">
    <property type="entry name" value="PKD domain"/>
    <property type="match status" value="1"/>
</dbReference>
<evidence type="ECO:0008006" key="3">
    <source>
        <dbReference type="Google" id="ProtNLM"/>
    </source>
</evidence>
<dbReference type="AlphaFoldDB" id="A0A4V6NZT1"/>
<sequence>MKKNISIVLIFILALLVFNSNYTDVNSAYSEGEFRYIIDIAYYDTWIRADGVTWIDNISPFRSQRVTFSTSHSRTFTNRKIKDVKVQRYYGSPMEYFTGSRSDDWGFYNNRSSGNISVSASNIRGIGTDTVSFNTTINAILNAVAPLNISDTATHPLDPNARGFRTFIPLLIIVELEPIGSATVNGNLTTPENVYTIGPYSESVDIPITVNATANLAGGATVNNIDEISATYGSITNKQSKAQQVSTTSTYRASRANYPVGTHQIELSGSVGLKAYNNLDTKKVSKTVTLVVEEKGADPFVSLNVITTPKRSKFNDGDININIKLEAQAHNIVNINNIKEWEFFAREKEVMDALIKKDYNKSFTSEASFDFIIPKERVITDNFIQEYVVRARLHFITPVNGETSIDIPAETFSEVYKVEPEFEPPITEPEPGPNLPPVAIISAPYFVKAGDDVYVSGLNSYDPDGTVVGYNWLMPSAENKLTTEDSGYIWYPTSAIGNNMIQLTVIDDKGSFGNAVPHTIMVTQPTPTANLRIKGNLKENRKIIIDGSESSSPTRFPLDYSKSQLTIEAISGNQESIRYNGSLNGILEKDILIKEQGTYKITLYVENVLGYSSIATQIINVAPDLPPRARFSKLNRVYRDSNDSNFASIDIYCMSFSPDRDIINDRIWTITYNDNNSKLANGQPNFLDNTSFSFRNSELETNQEKTIIHNGETYKITKRSEEHIILKAKEVGNYLIELEVIERLGQDTIIEFLEPLDYKRGNSDYMDITEKYTTIWNRPPIVDFLP</sequence>
<accession>A0A4V6NZT1</accession>
<organism evidence="1 2">
    <name type="scientific">Natranaerovirga pectinivora</name>
    <dbReference type="NCBI Taxonomy" id="682400"/>
    <lineage>
        <taxon>Bacteria</taxon>
        <taxon>Bacillati</taxon>
        <taxon>Bacillota</taxon>
        <taxon>Clostridia</taxon>
        <taxon>Lachnospirales</taxon>
        <taxon>Natranaerovirgaceae</taxon>
        <taxon>Natranaerovirga</taxon>
    </lineage>
</organism>
<dbReference type="Proteomes" id="UP000294902">
    <property type="component" value="Unassembled WGS sequence"/>
</dbReference>
<dbReference type="Gene3D" id="2.60.40.10">
    <property type="entry name" value="Immunoglobulins"/>
    <property type="match status" value="1"/>
</dbReference>